<accession>A0A0K0G285</accession>
<evidence type="ECO:0000313" key="2">
    <source>
        <dbReference type="WBParaSite" id="SVE_1883100.1"/>
    </source>
</evidence>
<name>A0A0K0G285_STRVS</name>
<dbReference type="Proteomes" id="UP000035680">
    <property type="component" value="Unassembled WGS sequence"/>
</dbReference>
<dbReference type="WBParaSite" id="SVE_1883100.1">
    <property type="protein sequence ID" value="SVE_1883100.1"/>
    <property type="gene ID" value="SVE_1883100"/>
</dbReference>
<protein>
    <submittedName>
        <fullName evidence="2">DUF2958 domain-containing protein</fullName>
    </submittedName>
</protein>
<dbReference type="InterPro" id="IPR036947">
    <property type="entry name" value="POLO_box_dom_sf"/>
</dbReference>
<reference evidence="1" key="1">
    <citation type="submission" date="2014-07" db="EMBL/GenBank/DDBJ databases">
        <authorList>
            <person name="Martin A.A"/>
            <person name="De Silva N."/>
        </authorList>
    </citation>
    <scope>NUCLEOTIDE SEQUENCE</scope>
</reference>
<evidence type="ECO:0000313" key="1">
    <source>
        <dbReference type="Proteomes" id="UP000035680"/>
    </source>
</evidence>
<dbReference type="SUPFAM" id="SSF82615">
    <property type="entry name" value="Polo-box domain"/>
    <property type="match status" value="1"/>
</dbReference>
<sequence>MDIFWKGFRIKRCRLGNMNVEKFELDTTSGNENIPEKGFNLDFEEKFNLFSGSPQDFWFFFDFEPKIVPSCEINSFVLFFFDKPKHLISIWIDFNEKYDLGYQLFDFGVLFRKNNHLVIDNTIKRFQFTDKYGAREHFVGDKCLKKLDHSKVIISKPTRIISIIDRDNKLKTYFHRTLILCG</sequence>
<dbReference type="AlphaFoldDB" id="A0A0K0G285"/>
<keyword evidence="1" id="KW-1185">Reference proteome</keyword>
<organism evidence="1 2">
    <name type="scientific">Strongyloides venezuelensis</name>
    <name type="common">Threadworm</name>
    <dbReference type="NCBI Taxonomy" id="75913"/>
    <lineage>
        <taxon>Eukaryota</taxon>
        <taxon>Metazoa</taxon>
        <taxon>Ecdysozoa</taxon>
        <taxon>Nematoda</taxon>
        <taxon>Chromadorea</taxon>
        <taxon>Rhabditida</taxon>
        <taxon>Tylenchina</taxon>
        <taxon>Panagrolaimomorpha</taxon>
        <taxon>Strongyloidoidea</taxon>
        <taxon>Strongyloididae</taxon>
        <taxon>Strongyloides</taxon>
    </lineage>
</organism>
<reference evidence="2" key="2">
    <citation type="submission" date="2015-08" db="UniProtKB">
        <authorList>
            <consortium name="WormBaseParasite"/>
        </authorList>
    </citation>
    <scope>IDENTIFICATION</scope>
</reference>
<dbReference type="Gene3D" id="3.30.1120.30">
    <property type="entry name" value="POLO box domain"/>
    <property type="match status" value="1"/>
</dbReference>
<proteinExistence type="predicted"/>